<dbReference type="Gene3D" id="1.20.1740.10">
    <property type="entry name" value="Amino acid/polyamine transporter I"/>
    <property type="match status" value="1"/>
</dbReference>
<feature type="transmembrane region" description="Helical" evidence="6">
    <location>
        <begin position="44"/>
        <end position="65"/>
    </location>
</feature>
<dbReference type="PIRSF" id="PIRSF006060">
    <property type="entry name" value="AA_transporter"/>
    <property type="match status" value="1"/>
</dbReference>
<dbReference type="AlphaFoldDB" id="A0A2N0TYL4"/>
<keyword evidence="5 6" id="KW-0472">Membrane</keyword>
<proteinExistence type="predicted"/>
<evidence type="ECO:0000313" key="7">
    <source>
        <dbReference type="EMBL" id="OEY72920.1"/>
    </source>
</evidence>
<dbReference type="GO" id="GO:0022857">
    <property type="term" value="F:transmembrane transporter activity"/>
    <property type="evidence" value="ECO:0007669"/>
    <property type="project" value="InterPro"/>
</dbReference>
<comment type="caution">
    <text evidence="8">The sequence shown here is derived from an EMBL/GenBank/DDBJ whole genome shotgun (WGS) entry which is preliminary data.</text>
</comment>
<reference evidence="8 10" key="1">
    <citation type="submission" date="2015-10" db="EMBL/GenBank/DDBJ databases">
        <title>Draft genome sequence of Salegentibacter salinarum KCTC 12975.</title>
        <authorList>
            <person name="Lin W."/>
            <person name="Zheng Q."/>
        </authorList>
    </citation>
    <scope>NUCLEOTIDE SEQUENCE [LARGE SCALE GENOMIC DNA]</scope>
    <source>
        <strain evidence="8 10">KCTC 12974</strain>
    </source>
</reference>
<keyword evidence="2" id="KW-1003">Cell membrane</keyword>
<feature type="transmembrane region" description="Helical" evidence="6">
    <location>
        <begin position="220"/>
        <end position="242"/>
    </location>
</feature>
<keyword evidence="4 6" id="KW-1133">Transmembrane helix</keyword>
<evidence type="ECO:0000256" key="6">
    <source>
        <dbReference type="SAM" id="Phobius"/>
    </source>
</evidence>
<evidence type="ECO:0008006" key="11">
    <source>
        <dbReference type="Google" id="ProtNLM"/>
    </source>
</evidence>
<evidence type="ECO:0000256" key="1">
    <source>
        <dbReference type="ARBA" id="ARBA00004651"/>
    </source>
</evidence>
<evidence type="ECO:0000313" key="8">
    <source>
        <dbReference type="EMBL" id="PKD19819.1"/>
    </source>
</evidence>
<gene>
    <name evidence="8" type="ORF">APR40_01670</name>
    <name evidence="7" type="ORF">BHS39_01670</name>
</gene>
<sequence length="413" mass="44225">MGKEKLKRSLGFWDILMFGVGGIVGAGIYAIIGQAAGLSGNMLWASFAIAAAVALLTGLSYAEFVSRFPDAGGSFEYIKRGMNEKTALVMAIFIAFTGIVAPAAIAISFAEYLSRLVEIPNWISVIAIVIAMATFNIIGSKISSYFNKFATVITLLGLALVIAFCIPDWGQVAYFEMGDEGFAGILAGSALIFFSYVGFEDLVKMAEETKEPKKVLPKGVLFSGIIVFLLYVMIAISAVSTFSAGELAKKDGPLAAIIESQWGPIGGTVLVIVALFATSKTILSNILGTSRLLYDVARDSEISWLKKFTTLSGMGEKTPNYAIIAIAIVTIAFGLIGNLKIVASISNIFVFGLFGMVNVALLQYRKNHKGKEEEGIFKIPLNINNIPIPTVIALISILILFGFNIYNLLQGNA</sequence>
<comment type="subcellular location">
    <subcellularLocation>
        <location evidence="1">Cell membrane</location>
        <topology evidence="1">Multi-pass membrane protein</topology>
    </subcellularLocation>
</comment>
<keyword evidence="3 6" id="KW-0812">Transmembrane</keyword>
<feature type="transmembrane region" description="Helical" evidence="6">
    <location>
        <begin position="12"/>
        <end position="32"/>
    </location>
</feature>
<dbReference type="Pfam" id="PF13520">
    <property type="entry name" value="AA_permease_2"/>
    <property type="match status" value="1"/>
</dbReference>
<accession>A0A2N0TYL4</accession>
<dbReference type="GO" id="GO:0005886">
    <property type="term" value="C:plasma membrane"/>
    <property type="evidence" value="ECO:0007669"/>
    <property type="project" value="UniProtKB-SubCell"/>
</dbReference>
<evidence type="ECO:0000256" key="2">
    <source>
        <dbReference type="ARBA" id="ARBA00022475"/>
    </source>
</evidence>
<dbReference type="InterPro" id="IPR050367">
    <property type="entry name" value="APC_superfamily"/>
</dbReference>
<dbReference type="PANTHER" id="PTHR42770:SF11">
    <property type="entry name" value="INNER MEMBRANE TRANSPORT PROTEIN YBAT"/>
    <property type="match status" value="1"/>
</dbReference>
<feature type="transmembrane region" description="Helical" evidence="6">
    <location>
        <begin position="150"/>
        <end position="169"/>
    </location>
</feature>
<dbReference type="Proteomes" id="UP000176009">
    <property type="component" value="Unassembled WGS sequence"/>
</dbReference>
<dbReference type="OrthoDB" id="9762947at2"/>
<evidence type="ECO:0000313" key="9">
    <source>
        <dbReference type="Proteomes" id="UP000176009"/>
    </source>
</evidence>
<feature type="transmembrane region" description="Helical" evidence="6">
    <location>
        <begin position="345"/>
        <end position="364"/>
    </location>
</feature>
<evidence type="ECO:0000256" key="5">
    <source>
        <dbReference type="ARBA" id="ARBA00023136"/>
    </source>
</evidence>
<dbReference type="RefSeq" id="WP_070053766.1">
    <property type="nucleotide sequence ID" value="NZ_FVZF01000002.1"/>
</dbReference>
<evidence type="ECO:0000256" key="3">
    <source>
        <dbReference type="ARBA" id="ARBA00022692"/>
    </source>
</evidence>
<feature type="transmembrane region" description="Helical" evidence="6">
    <location>
        <begin position="119"/>
        <end position="138"/>
    </location>
</feature>
<feature type="transmembrane region" description="Helical" evidence="6">
    <location>
        <begin position="86"/>
        <end position="107"/>
    </location>
</feature>
<protein>
    <recommendedName>
        <fullName evidence="11">Amino acid permease</fullName>
    </recommendedName>
</protein>
<feature type="transmembrane region" description="Helical" evidence="6">
    <location>
        <begin position="262"/>
        <end position="283"/>
    </location>
</feature>
<feature type="transmembrane region" description="Helical" evidence="6">
    <location>
        <begin position="385"/>
        <end position="406"/>
    </location>
</feature>
<dbReference type="PANTHER" id="PTHR42770">
    <property type="entry name" value="AMINO ACID TRANSPORTER-RELATED"/>
    <property type="match status" value="1"/>
</dbReference>
<dbReference type="EMBL" id="MJBR01000012">
    <property type="protein sequence ID" value="OEY72920.1"/>
    <property type="molecule type" value="Genomic_DNA"/>
</dbReference>
<organism evidence="8 10">
    <name type="scientific">Salegentibacter salarius</name>
    <dbReference type="NCBI Taxonomy" id="435906"/>
    <lineage>
        <taxon>Bacteria</taxon>
        <taxon>Pseudomonadati</taxon>
        <taxon>Bacteroidota</taxon>
        <taxon>Flavobacteriia</taxon>
        <taxon>Flavobacteriales</taxon>
        <taxon>Flavobacteriaceae</taxon>
        <taxon>Salegentibacter</taxon>
    </lineage>
</organism>
<feature type="transmembrane region" description="Helical" evidence="6">
    <location>
        <begin position="321"/>
        <end position="339"/>
    </location>
</feature>
<dbReference type="InterPro" id="IPR002293">
    <property type="entry name" value="AA/rel_permease1"/>
</dbReference>
<evidence type="ECO:0000313" key="10">
    <source>
        <dbReference type="Proteomes" id="UP000232533"/>
    </source>
</evidence>
<feature type="transmembrane region" description="Helical" evidence="6">
    <location>
        <begin position="181"/>
        <end position="199"/>
    </location>
</feature>
<dbReference type="EMBL" id="LKTR01000012">
    <property type="protein sequence ID" value="PKD19819.1"/>
    <property type="molecule type" value="Genomic_DNA"/>
</dbReference>
<dbReference type="Proteomes" id="UP000232533">
    <property type="component" value="Unassembled WGS sequence"/>
</dbReference>
<name>A0A2N0TYL4_9FLAO</name>
<evidence type="ECO:0000256" key="4">
    <source>
        <dbReference type="ARBA" id="ARBA00022989"/>
    </source>
</evidence>
<keyword evidence="9" id="KW-1185">Reference proteome</keyword>
<reference evidence="7 9" key="2">
    <citation type="submission" date="2016-09" db="EMBL/GenBank/DDBJ databases">
        <title>Genome Sequence of Salegentibacter salarius,Isolated from a Marine Solar Saltern of the Yellow Sea in South Korea.</title>
        <authorList>
            <person name="Zheng Q."/>
            <person name="Liu Y."/>
        </authorList>
    </citation>
    <scope>NUCLEOTIDE SEQUENCE [LARGE SCALE GENOMIC DNA]</scope>
    <source>
        <strain evidence="7 9">KCTC 12974</strain>
    </source>
</reference>